<dbReference type="Gene3D" id="3.30.565.10">
    <property type="entry name" value="Histidine kinase-like ATPase, C-terminal domain"/>
    <property type="match status" value="1"/>
</dbReference>
<evidence type="ECO:0000256" key="6">
    <source>
        <dbReference type="ARBA" id="ARBA00022553"/>
    </source>
</evidence>
<dbReference type="NCBIfam" id="TIGR00229">
    <property type="entry name" value="sensory_box"/>
    <property type="match status" value="1"/>
</dbReference>
<dbReference type="GO" id="GO:0051539">
    <property type="term" value="F:4 iron, 4 sulfur cluster binding"/>
    <property type="evidence" value="ECO:0007669"/>
    <property type="project" value="UniProtKB-KW"/>
</dbReference>
<dbReference type="GeneID" id="48277278"/>
<accession>A0A2S0K1X2</accession>
<dbReference type="EC" id="2.7.13.3" evidence="16"/>
<evidence type="ECO:0000256" key="17">
    <source>
        <dbReference type="PIRSR" id="PIRSR037432-51"/>
    </source>
</evidence>
<dbReference type="Pfam" id="PF02518">
    <property type="entry name" value="HATPase_c"/>
    <property type="match status" value="1"/>
</dbReference>
<evidence type="ECO:0000256" key="15">
    <source>
        <dbReference type="ARBA" id="ARBA00024827"/>
    </source>
</evidence>
<dbReference type="PANTHER" id="PTHR24421:SF10">
    <property type="entry name" value="NITRATE_NITRITE SENSOR PROTEIN NARQ"/>
    <property type="match status" value="1"/>
</dbReference>
<dbReference type="InterPro" id="IPR005467">
    <property type="entry name" value="His_kinase_dom"/>
</dbReference>
<dbReference type="GO" id="GO:0005506">
    <property type="term" value="F:iron ion binding"/>
    <property type="evidence" value="ECO:0007669"/>
    <property type="project" value="InterPro"/>
</dbReference>
<protein>
    <recommendedName>
        <fullName evidence="16">Sensor histidine kinase</fullName>
        <ecNumber evidence="16">2.7.13.3</ecNumber>
    </recommendedName>
</protein>
<evidence type="ECO:0000256" key="1">
    <source>
        <dbReference type="ARBA" id="ARBA00000085"/>
    </source>
</evidence>
<keyword evidence="18" id="KW-0175">Coiled coil</keyword>
<evidence type="ECO:0000256" key="9">
    <source>
        <dbReference type="ARBA" id="ARBA00022741"/>
    </source>
</evidence>
<evidence type="ECO:0000256" key="12">
    <source>
        <dbReference type="ARBA" id="ARBA00023004"/>
    </source>
</evidence>
<dbReference type="InterPro" id="IPR003594">
    <property type="entry name" value="HATPase_dom"/>
</dbReference>
<dbReference type="InterPro" id="IPR000014">
    <property type="entry name" value="PAS"/>
</dbReference>
<comment type="catalytic activity">
    <reaction evidence="1 16">
        <text>ATP + protein L-histidine = ADP + protein N-phospho-L-histidine.</text>
        <dbReference type="EC" id="2.7.13.3"/>
    </reaction>
</comment>
<reference evidence="21 23" key="1">
    <citation type="submission" date="2017-03" db="EMBL/GenBank/DDBJ databases">
        <title>The whole genome sequencing and assembly of Lysinibacillus sphaericus DSM 28T strain.</title>
        <authorList>
            <person name="Lee Y.-J."/>
            <person name="Yi H."/>
            <person name="Bahn Y.-S."/>
            <person name="Kim J.F."/>
            <person name="Lee D.-W."/>
        </authorList>
    </citation>
    <scope>NUCLEOTIDE SEQUENCE [LARGE SCALE GENOMIC DNA]</scope>
    <source>
        <strain evidence="21 23">DSM 28</strain>
    </source>
</reference>
<dbReference type="RefSeq" id="WP_024363565.1">
    <property type="nucleotide sequence ID" value="NZ_BJNS01000001.1"/>
</dbReference>
<dbReference type="EMBL" id="CP019980">
    <property type="protein sequence ID" value="AVK97264.1"/>
    <property type="molecule type" value="Genomic_DNA"/>
</dbReference>
<dbReference type="SMART" id="SM00387">
    <property type="entry name" value="HATPase_c"/>
    <property type="match status" value="1"/>
</dbReference>
<evidence type="ECO:0000259" key="20">
    <source>
        <dbReference type="PROSITE" id="PS50112"/>
    </source>
</evidence>
<reference evidence="22 24" key="2">
    <citation type="submission" date="2018-06" db="EMBL/GenBank/DDBJ databases">
        <authorList>
            <consortium name="Pathogen Informatics"/>
            <person name="Doyle S."/>
        </authorList>
    </citation>
    <scope>NUCLEOTIDE SEQUENCE [LARGE SCALE GENOMIC DNA]</scope>
    <source>
        <strain evidence="22 24">NCTC10338</strain>
    </source>
</reference>
<dbReference type="GO" id="GO:0016020">
    <property type="term" value="C:membrane"/>
    <property type="evidence" value="ECO:0007669"/>
    <property type="project" value="InterPro"/>
</dbReference>
<evidence type="ECO:0000256" key="13">
    <source>
        <dbReference type="ARBA" id="ARBA00023012"/>
    </source>
</evidence>
<dbReference type="SUPFAM" id="SSF55874">
    <property type="entry name" value="ATPase domain of HSP90 chaperone/DNA topoisomerase II/histidine kinase"/>
    <property type="match status" value="1"/>
</dbReference>
<keyword evidence="10 16" id="KW-0418">Kinase</keyword>
<keyword evidence="4" id="KW-0004">4Fe-4S</keyword>
<comment type="function">
    <text evidence="15">Member of the two-component regulatory system NreB/NreC involved in the control of dissimilatory nitrate/nitrite reduction in response to oxygen. NreB functions as a direct oxygen sensor histidine kinase which is autophosphorylated, in the absence of oxygen, probably at the conserved histidine residue, and transfers its phosphate group probably to a conserved aspartate residue of NreC. NreB/NreC activates the expression of the nitrate (narGHJI) and nitrite (nir) reductase operons, as well as the putative nitrate transporter gene narT.</text>
</comment>
<dbReference type="SUPFAM" id="SSF55785">
    <property type="entry name" value="PYP-like sensor domain (PAS domain)"/>
    <property type="match status" value="1"/>
</dbReference>
<dbReference type="InterPro" id="IPR017203">
    <property type="entry name" value="Sig_transdc_His_kinase_NreB"/>
</dbReference>
<keyword evidence="12" id="KW-0408">Iron</keyword>
<organism evidence="21 23">
    <name type="scientific">Lysinibacillus sphaericus</name>
    <name type="common">Bacillus sphaericus</name>
    <dbReference type="NCBI Taxonomy" id="1421"/>
    <lineage>
        <taxon>Bacteria</taxon>
        <taxon>Bacillati</taxon>
        <taxon>Bacillota</taxon>
        <taxon>Bacilli</taxon>
        <taxon>Bacillales</taxon>
        <taxon>Bacillaceae</taxon>
        <taxon>Lysinibacillus</taxon>
    </lineage>
</organism>
<dbReference type="InterPro" id="IPR036890">
    <property type="entry name" value="HATPase_C_sf"/>
</dbReference>
<keyword evidence="6 17" id="KW-0597">Phosphoprotein</keyword>
<dbReference type="PANTHER" id="PTHR24421">
    <property type="entry name" value="NITRATE/NITRITE SENSOR PROTEIN NARX-RELATED"/>
    <property type="match status" value="1"/>
</dbReference>
<evidence type="ECO:0000256" key="7">
    <source>
        <dbReference type="ARBA" id="ARBA00022679"/>
    </source>
</evidence>
<keyword evidence="7 16" id="KW-0808">Transferase</keyword>
<keyword evidence="11 16" id="KW-0067">ATP-binding</keyword>
<feature type="domain" description="Histidine kinase" evidence="19">
    <location>
        <begin position="150"/>
        <end position="340"/>
    </location>
</feature>
<name>A0A2S0K1X2_LYSSH</name>
<proteinExistence type="predicted"/>
<dbReference type="PROSITE" id="PS50109">
    <property type="entry name" value="HIS_KIN"/>
    <property type="match status" value="1"/>
</dbReference>
<sequence length="344" mass="39298">MHSQLQNEYLQQIYEHIQDGIIIMKESREIIMMNPAAQRLTGWQKGDFVPYCSYCMTRKREQSEPTCYLIANNEVPSFLSEMPIYHGRKIDVEMSTAAIYANENTGETEYLLVLRDQETLKKAQEAAINKKMIRALIEAKESEHKRLAQELHDGVGQSLFSVSIALQAIESFVQDNAQLNEYISEVRAELQKVMNDINAYSHQLRPHSLDQLGLEPTIQATIDAIKKQITGLDIQLTTRGLDRCDPAVEINLYRITQEALHNIIKYAKATQVHIHIKKDNTHIYMTIQDNGIGFERDKIQNAGLGLKHMEERVDQLGGTCSILSKVGQGTCIDIVIPRWRPQYD</sequence>
<dbReference type="Proteomes" id="UP000255295">
    <property type="component" value="Unassembled WGS sequence"/>
</dbReference>
<evidence type="ECO:0000256" key="10">
    <source>
        <dbReference type="ARBA" id="ARBA00022777"/>
    </source>
</evidence>
<keyword evidence="8" id="KW-0479">Metal-binding</keyword>
<dbReference type="Pfam" id="PF13188">
    <property type="entry name" value="PAS_8"/>
    <property type="match status" value="1"/>
</dbReference>
<dbReference type="PRINTS" id="PR00344">
    <property type="entry name" value="BCTRLSENSOR"/>
</dbReference>
<evidence type="ECO:0000313" key="21">
    <source>
        <dbReference type="EMBL" id="AVK97264.1"/>
    </source>
</evidence>
<evidence type="ECO:0000256" key="3">
    <source>
        <dbReference type="ARBA" id="ARBA00004496"/>
    </source>
</evidence>
<evidence type="ECO:0000256" key="8">
    <source>
        <dbReference type="ARBA" id="ARBA00022723"/>
    </source>
</evidence>
<dbReference type="AlphaFoldDB" id="A0A2S0K1X2"/>
<dbReference type="InterPro" id="IPR050482">
    <property type="entry name" value="Sensor_HK_TwoCompSys"/>
</dbReference>
<dbReference type="GO" id="GO:0000155">
    <property type="term" value="F:phosphorelay sensor kinase activity"/>
    <property type="evidence" value="ECO:0007669"/>
    <property type="project" value="InterPro"/>
</dbReference>
<dbReference type="GO" id="GO:0046983">
    <property type="term" value="F:protein dimerization activity"/>
    <property type="evidence" value="ECO:0007669"/>
    <property type="project" value="InterPro"/>
</dbReference>
<evidence type="ECO:0000256" key="11">
    <source>
        <dbReference type="ARBA" id="ARBA00022840"/>
    </source>
</evidence>
<evidence type="ECO:0000256" key="18">
    <source>
        <dbReference type="SAM" id="Coils"/>
    </source>
</evidence>
<dbReference type="Proteomes" id="UP000238825">
    <property type="component" value="Chromosome"/>
</dbReference>
<gene>
    <name evidence="22" type="primary">nreB_1</name>
    <name evidence="21" type="ORF">LS41612_13840</name>
    <name evidence="22" type="ORF">NCTC10338_01929</name>
</gene>
<feature type="coiled-coil region" evidence="18">
    <location>
        <begin position="176"/>
        <end position="203"/>
    </location>
</feature>
<keyword evidence="14" id="KW-0411">Iron-sulfur</keyword>
<evidence type="ECO:0000259" key="19">
    <source>
        <dbReference type="PROSITE" id="PS50109"/>
    </source>
</evidence>
<dbReference type="InterPro" id="IPR035965">
    <property type="entry name" value="PAS-like_dom_sf"/>
</dbReference>
<dbReference type="Gene3D" id="3.30.450.20">
    <property type="entry name" value="PAS domain"/>
    <property type="match status" value="1"/>
</dbReference>
<dbReference type="GO" id="GO:0005524">
    <property type="term" value="F:ATP binding"/>
    <property type="evidence" value="ECO:0007669"/>
    <property type="project" value="UniProtKB-KW"/>
</dbReference>
<keyword evidence="13 16" id="KW-0902">Two-component regulatory system</keyword>
<dbReference type="InterPro" id="IPR004358">
    <property type="entry name" value="Sig_transdc_His_kin-like_C"/>
</dbReference>
<evidence type="ECO:0000313" key="22">
    <source>
        <dbReference type="EMBL" id="SUV16844.1"/>
    </source>
</evidence>
<comment type="PTM">
    <text evidence="17">Autophosphorylated.</text>
</comment>
<feature type="modified residue" description="Phosphohistidine; by autocatalysis" evidence="17">
    <location>
        <position position="152"/>
    </location>
</feature>
<dbReference type="CDD" id="cd16917">
    <property type="entry name" value="HATPase_UhpB-NarQ-NarX-like"/>
    <property type="match status" value="1"/>
</dbReference>
<comment type="cofactor">
    <cofactor evidence="2">
        <name>[4Fe-4S] cluster</name>
        <dbReference type="ChEBI" id="CHEBI:49883"/>
    </cofactor>
</comment>
<dbReference type="GO" id="GO:0005737">
    <property type="term" value="C:cytoplasm"/>
    <property type="evidence" value="ECO:0007669"/>
    <property type="project" value="UniProtKB-SubCell"/>
</dbReference>
<dbReference type="PIRSF" id="PIRSF037432">
    <property type="entry name" value="STHK_NreB"/>
    <property type="match status" value="1"/>
</dbReference>
<feature type="domain" description="PAS" evidence="20">
    <location>
        <begin position="6"/>
        <end position="49"/>
    </location>
</feature>
<evidence type="ECO:0000256" key="5">
    <source>
        <dbReference type="ARBA" id="ARBA00022490"/>
    </source>
</evidence>
<keyword evidence="9 16" id="KW-0547">Nucleotide-binding</keyword>
<dbReference type="Pfam" id="PF07730">
    <property type="entry name" value="HisKA_3"/>
    <property type="match status" value="1"/>
</dbReference>
<evidence type="ECO:0000313" key="24">
    <source>
        <dbReference type="Proteomes" id="UP000255295"/>
    </source>
</evidence>
<dbReference type="EMBL" id="UFSZ01000001">
    <property type="protein sequence ID" value="SUV16844.1"/>
    <property type="molecule type" value="Genomic_DNA"/>
</dbReference>
<keyword evidence="5" id="KW-0963">Cytoplasm</keyword>
<evidence type="ECO:0000256" key="16">
    <source>
        <dbReference type="PIRNR" id="PIRNR037432"/>
    </source>
</evidence>
<evidence type="ECO:0000256" key="4">
    <source>
        <dbReference type="ARBA" id="ARBA00022485"/>
    </source>
</evidence>
<comment type="subcellular location">
    <subcellularLocation>
        <location evidence="3">Cytoplasm</location>
    </subcellularLocation>
</comment>
<evidence type="ECO:0000256" key="2">
    <source>
        <dbReference type="ARBA" id="ARBA00001966"/>
    </source>
</evidence>
<dbReference type="Gene3D" id="1.20.5.1930">
    <property type="match status" value="1"/>
</dbReference>
<dbReference type="PROSITE" id="PS50112">
    <property type="entry name" value="PAS"/>
    <property type="match status" value="1"/>
</dbReference>
<dbReference type="InterPro" id="IPR011712">
    <property type="entry name" value="Sig_transdc_His_kin_sub3_dim/P"/>
</dbReference>
<evidence type="ECO:0000256" key="14">
    <source>
        <dbReference type="ARBA" id="ARBA00023014"/>
    </source>
</evidence>
<evidence type="ECO:0000313" key="23">
    <source>
        <dbReference type="Proteomes" id="UP000238825"/>
    </source>
</evidence>